<protein>
    <submittedName>
        <fullName evidence="1">DinB family protein</fullName>
    </submittedName>
</protein>
<keyword evidence="2" id="KW-1185">Reference proteome</keyword>
<dbReference type="InterPro" id="IPR011466">
    <property type="entry name" value="DUF1572"/>
</dbReference>
<dbReference type="RefSeq" id="WP_321563552.1">
    <property type="nucleotide sequence ID" value="NZ_CP139558.1"/>
</dbReference>
<dbReference type="Proteomes" id="UP001324380">
    <property type="component" value="Chromosome"/>
</dbReference>
<dbReference type="Pfam" id="PF07609">
    <property type="entry name" value="DUF1572"/>
    <property type="match status" value="1"/>
</dbReference>
<accession>A0ABZ0TNS9</accession>
<dbReference type="Gene3D" id="1.20.120.450">
    <property type="entry name" value="dinb family like domain"/>
    <property type="match status" value="1"/>
</dbReference>
<dbReference type="InterPro" id="IPR034660">
    <property type="entry name" value="DinB/YfiT-like"/>
</dbReference>
<evidence type="ECO:0000313" key="2">
    <source>
        <dbReference type="Proteomes" id="UP001324380"/>
    </source>
</evidence>
<dbReference type="EMBL" id="CP139558">
    <property type="protein sequence ID" value="WPU94431.1"/>
    <property type="molecule type" value="Genomic_DNA"/>
</dbReference>
<dbReference type="SUPFAM" id="SSF109854">
    <property type="entry name" value="DinB/YfiT-like putative metalloenzymes"/>
    <property type="match status" value="1"/>
</dbReference>
<name>A0ABZ0TNS9_9SPHI</name>
<sequence>MMVEILKKMFLRDLGKLKTEIELYKDEQKIWYIEKQITNTAGNLCLHLLGSLNNFIGAELAGTGYIRNRDLEFSSDSVPREQLLKSIDDTMLMIASAFDNITDAQLEENFPKPVFNETVTNAFLVTHMIVHLNYHLGQINYHRRLLDN</sequence>
<reference evidence="1 2" key="1">
    <citation type="submission" date="2023-11" db="EMBL/GenBank/DDBJ databases">
        <title>Analysis of the Genomes of Mucilaginibacter gossypii cycad 4 and M. sabulilitoris SNA2: microbes with the potential for plant growth promotion.</title>
        <authorList>
            <person name="Hirsch A.M."/>
            <person name="Humm E."/>
            <person name="Rubbi M."/>
            <person name="Del Vecchio G."/>
            <person name="Ha S.M."/>
            <person name="Pellegrini M."/>
            <person name="Gunsalus R.P."/>
        </authorList>
    </citation>
    <scope>NUCLEOTIDE SEQUENCE [LARGE SCALE GENOMIC DNA]</scope>
    <source>
        <strain evidence="1 2">SNA2</strain>
    </source>
</reference>
<proteinExistence type="predicted"/>
<evidence type="ECO:0000313" key="1">
    <source>
        <dbReference type="EMBL" id="WPU94431.1"/>
    </source>
</evidence>
<gene>
    <name evidence="1" type="ORF">SNE25_02705</name>
</gene>
<organism evidence="1 2">
    <name type="scientific">Mucilaginibacter sabulilitoris</name>
    <dbReference type="NCBI Taxonomy" id="1173583"/>
    <lineage>
        <taxon>Bacteria</taxon>
        <taxon>Pseudomonadati</taxon>
        <taxon>Bacteroidota</taxon>
        <taxon>Sphingobacteriia</taxon>
        <taxon>Sphingobacteriales</taxon>
        <taxon>Sphingobacteriaceae</taxon>
        <taxon>Mucilaginibacter</taxon>
    </lineage>
</organism>